<name>A2EX51_TRIV3</name>
<organism evidence="1 2">
    <name type="scientific">Trichomonas vaginalis (strain ATCC PRA-98 / G3)</name>
    <dbReference type="NCBI Taxonomy" id="412133"/>
    <lineage>
        <taxon>Eukaryota</taxon>
        <taxon>Metamonada</taxon>
        <taxon>Parabasalia</taxon>
        <taxon>Trichomonadida</taxon>
        <taxon>Trichomonadidae</taxon>
        <taxon>Trichomonas</taxon>
    </lineage>
</organism>
<reference evidence="1" key="1">
    <citation type="submission" date="2006-10" db="EMBL/GenBank/DDBJ databases">
        <authorList>
            <person name="Amadeo P."/>
            <person name="Zhao Q."/>
            <person name="Wortman J."/>
            <person name="Fraser-Liggett C."/>
            <person name="Carlton J."/>
        </authorList>
    </citation>
    <scope>NUCLEOTIDE SEQUENCE</scope>
    <source>
        <strain evidence="1">G3</strain>
    </source>
</reference>
<accession>A2EX51</accession>
<dbReference type="SMR" id="A2EX51"/>
<sequence>MDEIDTKQDFIQGEEITMIHKAISDITAGKLIDSEFSVEFNNLMNKLSSDDLFQYVKVLNGDEISILIGKCSNFDYIPLTAKILSCISSNFNEVSDIILKLDFLQFFNYCASVISQLDAGTLERIMLILGNLYLNSEYFRNILSNSAIMNLFMTFQTDDYVLKETFYWMISVVCGFPNGNAQELISIAWQISQDPIDEFSKIGFESLYSVSKWSSLVRVDYENDPSKREMLLNNLTSDDQEMRNNCAFLLGNVIDSVDQNILNSIIECIKIDQSDAASKCYEILGRNLNQEMLKILKENGVFEVVTESSFSVQRSFVVFLAKASKDLRISFIFDENLLNLLQQFVESTSNYESFCSFIVVGKLIDENYQVDLLQEILNDGSSLQELLNEYDIPPDLVDMNCYIELLRQKIENEE</sequence>
<dbReference type="KEGG" id="tva:4760611"/>
<dbReference type="InterPro" id="IPR011989">
    <property type="entry name" value="ARM-like"/>
</dbReference>
<gene>
    <name evidence="1" type="ORF">TVAG_369990</name>
</gene>
<dbReference type="Proteomes" id="UP000001542">
    <property type="component" value="Unassembled WGS sequence"/>
</dbReference>
<evidence type="ECO:0000313" key="2">
    <source>
        <dbReference type="Proteomes" id="UP000001542"/>
    </source>
</evidence>
<protein>
    <submittedName>
        <fullName evidence="1">Uncharacterized protein</fullName>
    </submittedName>
</protein>
<dbReference type="RefSeq" id="XP_001314994.1">
    <property type="nucleotide sequence ID" value="XM_001314959.1"/>
</dbReference>
<proteinExistence type="predicted"/>
<dbReference type="Gene3D" id="1.25.10.10">
    <property type="entry name" value="Leucine-rich Repeat Variant"/>
    <property type="match status" value="1"/>
</dbReference>
<dbReference type="InParanoid" id="A2EX51"/>
<dbReference type="VEuPathDB" id="TrichDB:TVAG_369990"/>
<evidence type="ECO:0000313" key="1">
    <source>
        <dbReference type="EMBL" id="EAY02771.1"/>
    </source>
</evidence>
<dbReference type="SUPFAM" id="SSF48371">
    <property type="entry name" value="ARM repeat"/>
    <property type="match status" value="1"/>
</dbReference>
<dbReference type="InterPro" id="IPR016024">
    <property type="entry name" value="ARM-type_fold"/>
</dbReference>
<dbReference type="AlphaFoldDB" id="A2EX51"/>
<reference evidence="1" key="2">
    <citation type="journal article" date="2007" name="Science">
        <title>Draft genome sequence of the sexually transmitted pathogen Trichomonas vaginalis.</title>
        <authorList>
            <person name="Carlton J.M."/>
            <person name="Hirt R.P."/>
            <person name="Silva J.C."/>
            <person name="Delcher A.L."/>
            <person name="Schatz M."/>
            <person name="Zhao Q."/>
            <person name="Wortman J.R."/>
            <person name="Bidwell S.L."/>
            <person name="Alsmark U.C.M."/>
            <person name="Besteiro S."/>
            <person name="Sicheritz-Ponten T."/>
            <person name="Noel C.J."/>
            <person name="Dacks J.B."/>
            <person name="Foster P.G."/>
            <person name="Simillion C."/>
            <person name="Van de Peer Y."/>
            <person name="Miranda-Saavedra D."/>
            <person name="Barton G.J."/>
            <person name="Westrop G.D."/>
            <person name="Mueller S."/>
            <person name="Dessi D."/>
            <person name="Fiori P.L."/>
            <person name="Ren Q."/>
            <person name="Paulsen I."/>
            <person name="Zhang H."/>
            <person name="Bastida-Corcuera F.D."/>
            <person name="Simoes-Barbosa A."/>
            <person name="Brown M.T."/>
            <person name="Hayes R.D."/>
            <person name="Mukherjee M."/>
            <person name="Okumura C.Y."/>
            <person name="Schneider R."/>
            <person name="Smith A.J."/>
            <person name="Vanacova S."/>
            <person name="Villalvazo M."/>
            <person name="Haas B.J."/>
            <person name="Pertea M."/>
            <person name="Feldblyum T.V."/>
            <person name="Utterback T.R."/>
            <person name="Shu C.L."/>
            <person name="Osoegawa K."/>
            <person name="de Jong P.J."/>
            <person name="Hrdy I."/>
            <person name="Horvathova L."/>
            <person name="Zubacova Z."/>
            <person name="Dolezal P."/>
            <person name="Malik S.B."/>
            <person name="Logsdon J.M. Jr."/>
            <person name="Henze K."/>
            <person name="Gupta A."/>
            <person name="Wang C.C."/>
            <person name="Dunne R.L."/>
            <person name="Upcroft J.A."/>
            <person name="Upcroft P."/>
            <person name="White O."/>
            <person name="Salzberg S.L."/>
            <person name="Tang P."/>
            <person name="Chiu C.-H."/>
            <person name="Lee Y.-S."/>
            <person name="Embley T.M."/>
            <person name="Coombs G.H."/>
            <person name="Mottram J.C."/>
            <person name="Tachezy J."/>
            <person name="Fraser-Liggett C.M."/>
            <person name="Johnson P.J."/>
        </authorList>
    </citation>
    <scope>NUCLEOTIDE SEQUENCE [LARGE SCALE GENOMIC DNA]</scope>
    <source>
        <strain evidence="1">G3</strain>
    </source>
</reference>
<dbReference type="VEuPathDB" id="TrichDB:TVAGG3_0860070"/>
<dbReference type="EMBL" id="DS113525">
    <property type="protein sequence ID" value="EAY02771.1"/>
    <property type="molecule type" value="Genomic_DNA"/>
</dbReference>
<keyword evidence="2" id="KW-1185">Reference proteome</keyword>